<evidence type="ECO:0000313" key="2">
    <source>
        <dbReference type="EMBL" id="OIQ85602.1"/>
    </source>
</evidence>
<dbReference type="EMBL" id="MLJW01000532">
    <property type="protein sequence ID" value="OIQ85602.1"/>
    <property type="molecule type" value="Genomic_DNA"/>
</dbReference>
<keyword evidence="1" id="KW-0812">Transmembrane</keyword>
<comment type="caution">
    <text evidence="2">The sequence shown here is derived from an EMBL/GenBank/DDBJ whole genome shotgun (WGS) entry which is preliminary data.</text>
</comment>
<proteinExistence type="predicted"/>
<organism evidence="2">
    <name type="scientific">mine drainage metagenome</name>
    <dbReference type="NCBI Taxonomy" id="410659"/>
    <lineage>
        <taxon>unclassified sequences</taxon>
        <taxon>metagenomes</taxon>
        <taxon>ecological metagenomes</taxon>
    </lineage>
</organism>
<reference evidence="2" key="1">
    <citation type="submission" date="2016-10" db="EMBL/GenBank/DDBJ databases">
        <title>Sequence of Gallionella enrichment culture.</title>
        <authorList>
            <person name="Poehlein A."/>
            <person name="Muehling M."/>
            <person name="Daniel R."/>
        </authorList>
    </citation>
    <scope>NUCLEOTIDE SEQUENCE</scope>
</reference>
<accession>A0A1J5QQE7</accession>
<dbReference type="AlphaFoldDB" id="A0A1J5QQE7"/>
<name>A0A1J5QQE7_9ZZZZ</name>
<evidence type="ECO:0000256" key="1">
    <source>
        <dbReference type="SAM" id="Phobius"/>
    </source>
</evidence>
<sequence>MDSIDERTLEMCRSGTWILIALILSLVFQGCASTAVVAVRRGQTVVDARLLPFSCICITEDGDVTAGIPLEKLEVENISTHQKLTAELAKSFTENPDILTAVEGGTRILQLAILRLPPGEYQVDKVSFSPSTAGEAVNSFEVDASKCLAMKFRVKPGVVNYQGSIVISTDWAAMKFRLAQAEIKHTDISLVTDVNMRYVDSYQRDVRWVDDVVPGMRRLPRVDSPLVALSQ</sequence>
<dbReference type="PROSITE" id="PS51257">
    <property type="entry name" value="PROKAR_LIPOPROTEIN"/>
    <property type="match status" value="1"/>
</dbReference>
<keyword evidence="1" id="KW-1133">Transmembrane helix</keyword>
<feature type="transmembrane region" description="Helical" evidence="1">
    <location>
        <begin position="17"/>
        <end position="39"/>
    </location>
</feature>
<protein>
    <submittedName>
        <fullName evidence="2">Uncharacterized protein</fullName>
    </submittedName>
</protein>
<keyword evidence="1" id="KW-0472">Membrane</keyword>
<gene>
    <name evidence="2" type="ORF">GALL_325390</name>
</gene>